<evidence type="ECO:0000259" key="5">
    <source>
        <dbReference type="PROSITE" id="PS50206"/>
    </source>
</evidence>
<dbReference type="Pfam" id="PF00293">
    <property type="entry name" value="NUDIX"/>
    <property type="match status" value="1"/>
</dbReference>
<comment type="similarity">
    <text evidence="2 4">Belongs to the Nudix hydrolase family.</text>
</comment>
<feature type="domain" description="Nudix hydrolase" evidence="6">
    <location>
        <begin position="6"/>
        <end position="143"/>
    </location>
</feature>
<name>A0ABN2MYB4_9PSEU</name>
<organism evidence="7 8">
    <name type="scientific">Pseudonocardia ailaonensis</name>
    <dbReference type="NCBI Taxonomy" id="367279"/>
    <lineage>
        <taxon>Bacteria</taxon>
        <taxon>Bacillati</taxon>
        <taxon>Actinomycetota</taxon>
        <taxon>Actinomycetes</taxon>
        <taxon>Pseudonocardiales</taxon>
        <taxon>Pseudonocardiaceae</taxon>
        <taxon>Pseudonocardia</taxon>
    </lineage>
</organism>
<dbReference type="Gene3D" id="3.90.79.10">
    <property type="entry name" value="Nucleoside Triphosphate Pyrophosphohydrolase"/>
    <property type="match status" value="1"/>
</dbReference>
<evidence type="ECO:0000256" key="1">
    <source>
        <dbReference type="ARBA" id="ARBA00001946"/>
    </source>
</evidence>
<evidence type="ECO:0000256" key="2">
    <source>
        <dbReference type="ARBA" id="ARBA00005582"/>
    </source>
</evidence>
<dbReference type="PROSITE" id="PS00893">
    <property type="entry name" value="NUDIX_BOX"/>
    <property type="match status" value="1"/>
</dbReference>
<dbReference type="InterPro" id="IPR000086">
    <property type="entry name" value="NUDIX_hydrolase_dom"/>
</dbReference>
<dbReference type="InterPro" id="IPR020476">
    <property type="entry name" value="Nudix_hydrolase"/>
</dbReference>
<dbReference type="PROSITE" id="PS50206">
    <property type="entry name" value="RHODANESE_3"/>
    <property type="match status" value="1"/>
</dbReference>
<dbReference type="RefSeq" id="WP_344415089.1">
    <property type="nucleotide sequence ID" value="NZ_BAAAQK010000005.1"/>
</dbReference>
<evidence type="ECO:0000313" key="8">
    <source>
        <dbReference type="Proteomes" id="UP001500449"/>
    </source>
</evidence>
<comment type="caution">
    <text evidence="7">The sequence shown here is derived from an EMBL/GenBank/DDBJ whole genome shotgun (WGS) entry which is preliminary data.</text>
</comment>
<sequence length="153" mass="16665">MTVPRVVRPAAYVVCVEDGQVLLARWNGPKVPRWTLPGGGLDHGEDPRRGAIREVEEETGYTVALDRLLDVDSMHLPEATTYAGDPMDMWGVRILYSGRVTGGELRHEVGGSTDMAGWFALDEVAGLTRVPLVDKGLTAWREDDPATAAARLP</sequence>
<evidence type="ECO:0008006" key="9">
    <source>
        <dbReference type="Google" id="ProtNLM"/>
    </source>
</evidence>
<dbReference type="InterPro" id="IPR001763">
    <property type="entry name" value="Rhodanese-like_dom"/>
</dbReference>
<dbReference type="InterPro" id="IPR020084">
    <property type="entry name" value="NUDIX_hydrolase_CS"/>
</dbReference>
<dbReference type="SUPFAM" id="SSF55811">
    <property type="entry name" value="Nudix"/>
    <property type="match status" value="1"/>
</dbReference>
<dbReference type="CDD" id="cd02883">
    <property type="entry name" value="NUDIX_Hydrolase"/>
    <property type="match status" value="1"/>
</dbReference>
<dbReference type="EMBL" id="BAAAQK010000005">
    <property type="protein sequence ID" value="GAA1841873.1"/>
    <property type="molecule type" value="Genomic_DNA"/>
</dbReference>
<dbReference type="PANTHER" id="PTHR43046">
    <property type="entry name" value="GDP-MANNOSE MANNOSYL HYDROLASE"/>
    <property type="match status" value="1"/>
</dbReference>
<evidence type="ECO:0000256" key="4">
    <source>
        <dbReference type="RuleBase" id="RU003476"/>
    </source>
</evidence>
<accession>A0ABN2MYB4</accession>
<comment type="cofactor">
    <cofactor evidence="1">
        <name>Mg(2+)</name>
        <dbReference type="ChEBI" id="CHEBI:18420"/>
    </cofactor>
</comment>
<dbReference type="PANTHER" id="PTHR43046:SF16">
    <property type="entry name" value="ADP-RIBOSE PYROPHOSPHATASE YJHB-RELATED"/>
    <property type="match status" value="1"/>
</dbReference>
<keyword evidence="8" id="KW-1185">Reference proteome</keyword>
<keyword evidence="3 4" id="KW-0378">Hydrolase</keyword>
<gene>
    <name evidence="7" type="ORF">GCM10009836_21570</name>
</gene>
<evidence type="ECO:0000256" key="3">
    <source>
        <dbReference type="ARBA" id="ARBA00022801"/>
    </source>
</evidence>
<dbReference type="PROSITE" id="PS51462">
    <property type="entry name" value="NUDIX"/>
    <property type="match status" value="1"/>
</dbReference>
<protein>
    <recommendedName>
        <fullName evidence="9">NUDIX hydrolase</fullName>
    </recommendedName>
</protein>
<reference evidence="7 8" key="1">
    <citation type="journal article" date="2019" name="Int. J. Syst. Evol. Microbiol.">
        <title>The Global Catalogue of Microorganisms (GCM) 10K type strain sequencing project: providing services to taxonomists for standard genome sequencing and annotation.</title>
        <authorList>
            <consortium name="The Broad Institute Genomics Platform"/>
            <consortium name="The Broad Institute Genome Sequencing Center for Infectious Disease"/>
            <person name="Wu L."/>
            <person name="Ma J."/>
        </authorList>
    </citation>
    <scope>NUCLEOTIDE SEQUENCE [LARGE SCALE GENOMIC DNA]</scope>
    <source>
        <strain evidence="7 8">JCM 16009</strain>
    </source>
</reference>
<feature type="domain" description="Rhodanese" evidence="5">
    <location>
        <begin position="118"/>
        <end position="149"/>
    </location>
</feature>
<dbReference type="Proteomes" id="UP001500449">
    <property type="component" value="Unassembled WGS sequence"/>
</dbReference>
<evidence type="ECO:0000313" key="7">
    <source>
        <dbReference type="EMBL" id="GAA1841873.1"/>
    </source>
</evidence>
<proteinExistence type="inferred from homology"/>
<evidence type="ECO:0000259" key="6">
    <source>
        <dbReference type="PROSITE" id="PS51462"/>
    </source>
</evidence>
<dbReference type="PRINTS" id="PR00502">
    <property type="entry name" value="NUDIXFAMILY"/>
</dbReference>
<dbReference type="InterPro" id="IPR015797">
    <property type="entry name" value="NUDIX_hydrolase-like_dom_sf"/>
</dbReference>